<dbReference type="GeneID" id="63784302"/>
<dbReference type="RefSeq" id="XP_040725838.1">
    <property type="nucleotide sequence ID" value="XM_040867703.1"/>
</dbReference>
<dbReference type="CDD" id="cd00170">
    <property type="entry name" value="SEC14"/>
    <property type="match status" value="1"/>
</dbReference>
<dbReference type="Gene3D" id="3.40.525.10">
    <property type="entry name" value="CRAL-TRIO lipid binding domain"/>
    <property type="match status" value="1"/>
</dbReference>
<organism evidence="3 4">
    <name type="scientific">Protomyces lactucae-debilis</name>
    <dbReference type="NCBI Taxonomy" id="2754530"/>
    <lineage>
        <taxon>Eukaryota</taxon>
        <taxon>Fungi</taxon>
        <taxon>Dikarya</taxon>
        <taxon>Ascomycota</taxon>
        <taxon>Taphrinomycotina</taxon>
        <taxon>Taphrinomycetes</taxon>
        <taxon>Taphrinales</taxon>
        <taxon>Protomycetaceae</taxon>
        <taxon>Protomyces</taxon>
    </lineage>
</organism>
<proteinExistence type="predicted"/>
<dbReference type="EMBL" id="MCFI01000008">
    <property type="protein sequence ID" value="ORY83257.1"/>
    <property type="molecule type" value="Genomic_DNA"/>
</dbReference>
<sequence>MPVAPGRVGTLTDEQSEKLREMWAAAFKVFGQTVSNTNSAASSPGLKPPSTGEANGSPVSSVSKRGRFARMLSRTKSEASLQETSTANTDKYGASAAYKEALAQQSPAEIRQTFWSMVKADHPDALLLRFLRARKWDVQKALEMMIATNHWRGKVMEVEKIVERGEAGFLEDGDEAFMLQVRKGKSILHGTDVEGRPICLVRSRLHRPAEQSAKTMEQFTVLTMETARLMLRGPIDTATVIFDLNGIEAKYMDLTPVRFIIKCFEAHYPESLGTCCIYGAPWFFRPIWSIVKGLLDPVVAAKIKFANSQQELSEIIPQSDIIKELGGPRAWEYEYIEPVEGENDRQKDTATRDRLIAERGEIVDKFVALTQQWVAGQQDEKSEADRHAVAKELEQDYWRLDPYVRARTHYDRVGYIESDGAYNPRATFPS</sequence>
<dbReference type="InterPro" id="IPR011074">
    <property type="entry name" value="CRAL/TRIO_N_dom"/>
</dbReference>
<dbReference type="Proteomes" id="UP000193685">
    <property type="component" value="Unassembled WGS sequence"/>
</dbReference>
<protein>
    <submittedName>
        <fullName evidence="3">CRAL-TRIO domain-containing protein</fullName>
    </submittedName>
</protein>
<dbReference type="SUPFAM" id="SSF52087">
    <property type="entry name" value="CRAL/TRIO domain"/>
    <property type="match status" value="1"/>
</dbReference>
<name>A0A1Y2FI34_PROLT</name>
<gene>
    <name evidence="3" type="ORF">BCR37DRAFT_346604</name>
</gene>
<dbReference type="AlphaFoldDB" id="A0A1Y2FI34"/>
<dbReference type="Pfam" id="PF03765">
    <property type="entry name" value="CRAL_TRIO_N"/>
    <property type="match status" value="1"/>
</dbReference>
<feature type="domain" description="CRAL-TRIO" evidence="2">
    <location>
        <begin position="188"/>
        <end position="333"/>
    </location>
</feature>
<keyword evidence="4" id="KW-1185">Reference proteome</keyword>
<dbReference type="InterPro" id="IPR001251">
    <property type="entry name" value="CRAL-TRIO_dom"/>
</dbReference>
<evidence type="ECO:0000259" key="2">
    <source>
        <dbReference type="PROSITE" id="PS50191"/>
    </source>
</evidence>
<dbReference type="PANTHER" id="PTHR46590">
    <property type="entry name" value="PHOSPHATIDYLINOSITOL TRANSFER PROTEIN CSR1-RELATED"/>
    <property type="match status" value="1"/>
</dbReference>
<dbReference type="OrthoDB" id="43460at2759"/>
<dbReference type="PROSITE" id="PS50191">
    <property type="entry name" value="CRAL_TRIO"/>
    <property type="match status" value="1"/>
</dbReference>
<dbReference type="SMART" id="SM01100">
    <property type="entry name" value="CRAL_TRIO_N"/>
    <property type="match status" value="1"/>
</dbReference>
<evidence type="ECO:0000313" key="3">
    <source>
        <dbReference type="EMBL" id="ORY83257.1"/>
    </source>
</evidence>
<dbReference type="PANTHER" id="PTHR46590:SF1">
    <property type="entry name" value="PHOSPHATIDYLINOSITOL TRANSFER PROTEIN CSR1"/>
    <property type="match status" value="1"/>
</dbReference>
<dbReference type="InterPro" id="IPR036273">
    <property type="entry name" value="CRAL/TRIO_N_dom_sf"/>
</dbReference>
<comment type="caution">
    <text evidence="3">The sequence shown here is derived from an EMBL/GenBank/DDBJ whole genome shotgun (WGS) entry which is preliminary data.</text>
</comment>
<feature type="region of interest" description="Disordered" evidence="1">
    <location>
        <begin position="37"/>
        <end position="65"/>
    </location>
</feature>
<reference evidence="3 4" key="1">
    <citation type="submission" date="2016-07" db="EMBL/GenBank/DDBJ databases">
        <title>Pervasive Adenine N6-methylation of Active Genes in Fungi.</title>
        <authorList>
            <consortium name="DOE Joint Genome Institute"/>
            <person name="Mondo S.J."/>
            <person name="Dannebaum R.O."/>
            <person name="Kuo R.C."/>
            <person name="Labutti K."/>
            <person name="Haridas S."/>
            <person name="Kuo A."/>
            <person name="Salamov A."/>
            <person name="Ahrendt S.R."/>
            <person name="Lipzen A."/>
            <person name="Sullivan W."/>
            <person name="Andreopoulos W.B."/>
            <person name="Clum A."/>
            <person name="Lindquist E."/>
            <person name="Daum C."/>
            <person name="Ramamoorthy G.K."/>
            <person name="Gryganskyi A."/>
            <person name="Culley D."/>
            <person name="Magnuson J.K."/>
            <person name="James T.Y."/>
            <person name="O'Malley M.A."/>
            <person name="Stajich J.E."/>
            <person name="Spatafora J.W."/>
            <person name="Visel A."/>
            <person name="Grigoriev I.V."/>
        </authorList>
    </citation>
    <scope>NUCLEOTIDE SEQUENCE [LARGE SCALE GENOMIC DNA]</scope>
    <source>
        <strain evidence="3 4">12-1054</strain>
    </source>
</reference>
<dbReference type="InterPro" id="IPR036865">
    <property type="entry name" value="CRAL-TRIO_dom_sf"/>
</dbReference>
<dbReference type="OMA" id="ISTMRWR"/>
<accession>A0A1Y2FI34</accession>
<evidence type="ECO:0000313" key="4">
    <source>
        <dbReference type="Proteomes" id="UP000193685"/>
    </source>
</evidence>
<feature type="compositionally biased region" description="Polar residues" evidence="1">
    <location>
        <begin position="52"/>
        <end position="63"/>
    </location>
</feature>
<evidence type="ECO:0000256" key="1">
    <source>
        <dbReference type="SAM" id="MobiDB-lite"/>
    </source>
</evidence>
<dbReference type="InterPro" id="IPR052432">
    <property type="entry name" value="PITP/CRAL-TRIO"/>
</dbReference>
<dbReference type="SMART" id="SM00516">
    <property type="entry name" value="SEC14"/>
    <property type="match status" value="1"/>
</dbReference>
<dbReference type="SUPFAM" id="SSF46938">
    <property type="entry name" value="CRAL/TRIO N-terminal domain"/>
    <property type="match status" value="1"/>
</dbReference>
<dbReference type="Pfam" id="PF00650">
    <property type="entry name" value="CRAL_TRIO"/>
    <property type="match status" value="1"/>
</dbReference>